<comment type="subcellular location">
    <subcellularLocation>
        <location evidence="1">Cell membrane</location>
        <topology evidence="1">Peripheral membrane protein</topology>
    </subcellularLocation>
</comment>
<dbReference type="InterPro" id="IPR027417">
    <property type="entry name" value="P-loop_NTPase"/>
</dbReference>
<evidence type="ECO:0000256" key="2">
    <source>
        <dbReference type="ARBA" id="ARBA00005417"/>
    </source>
</evidence>
<dbReference type="AlphaFoldDB" id="A0A1I1K546"/>
<dbReference type="GO" id="GO:0005524">
    <property type="term" value="F:ATP binding"/>
    <property type="evidence" value="ECO:0007669"/>
    <property type="project" value="UniProtKB-KW"/>
</dbReference>
<protein>
    <submittedName>
        <fullName evidence="8">Lipooligosaccharide transport system ATP-binding protein</fullName>
    </submittedName>
</protein>
<evidence type="ECO:0000256" key="4">
    <source>
        <dbReference type="ARBA" id="ARBA00022741"/>
    </source>
</evidence>
<accession>A0A1I1K546</accession>
<dbReference type="InterPro" id="IPR003439">
    <property type="entry name" value="ABC_transporter-like_ATP-bd"/>
</dbReference>
<keyword evidence="6" id="KW-0046">Antibiotic resistance</keyword>
<dbReference type="GO" id="GO:0046677">
    <property type="term" value="P:response to antibiotic"/>
    <property type="evidence" value="ECO:0007669"/>
    <property type="project" value="UniProtKB-KW"/>
</dbReference>
<dbReference type="STRING" id="574651.SAMN04487968_107176"/>
<dbReference type="Proteomes" id="UP000198832">
    <property type="component" value="Unassembled WGS sequence"/>
</dbReference>
<organism evidence="8 9">
    <name type="scientific">Nocardioides terrae</name>
    <dbReference type="NCBI Taxonomy" id="574651"/>
    <lineage>
        <taxon>Bacteria</taxon>
        <taxon>Bacillati</taxon>
        <taxon>Actinomycetota</taxon>
        <taxon>Actinomycetes</taxon>
        <taxon>Propionibacteriales</taxon>
        <taxon>Nocardioidaceae</taxon>
        <taxon>Nocardioides</taxon>
    </lineage>
</organism>
<keyword evidence="4" id="KW-0547">Nucleotide-binding</keyword>
<dbReference type="PROSITE" id="PS50893">
    <property type="entry name" value="ABC_TRANSPORTER_2"/>
    <property type="match status" value="1"/>
</dbReference>
<dbReference type="GO" id="GO:0005886">
    <property type="term" value="C:plasma membrane"/>
    <property type="evidence" value="ECO:0007669"/>
    <property type="project" value="UniProtKB-SubCell"/>
</dbReference>
<dbReference type="RefSeq" id="WP_425434198.1">
    <property type="nucleotide sequence ID" value="NZ_FOLB01000007.1"/>
</dbReference>
<evidence type="ECO:0000313" key="8">
    <source>
        <dbReference type="EMBL" id="SFC52690.1"/>
    </source>
</evidence>
<gene>
    <name evidence="8" type="ORF">SAMN04487968_107176</name>
</gene>
<keyword evidence="5 8" id="KW-0067">ATP-binding</keyword>
<proteinExistence type="inferred from homology"/>
<keyword evidence="9" id="KW-1185">Reference proteome</keyword>
<evidence type="ECO:0000256" key="6">
    <source>
        <dbReference type="ARBA" id="ARBA00023251"/>
    </source>
</evidence>
<keyword evidence="3" id="KW-0813">Transport</keyword>
<dbReference type="Gene3D" id="3.40.50.300">
    <property type="entry name" value="P-loop containing nucleotide triphosphate hydrolases"/>
    <property type="match status" value="1"/>
</dbReference>
<dbReference type="InterPro" id="IPR003593">
    <property type="entry name" value="AAA+_ATPase"/>
</dbReference>
<evidence type="ECO:0000259" key="7">
    <source>
        <dbReference type="PROSITE" id="PS50893"/>
    </source>
</evidence>
<reference evidence="8 9" key="1">
    <citation type="submission" date="2016-10" db="EMBL/GenBank/DDBJ databases">
        <authorList>
            <person name="de Groot N.N."/>
        </authorList>
    </citation>
    <scope>NUCLEOTIDE SEQUENCE [LARGE SCALE GENOMIC DNA]</scope>
    <source>
        <strain evidence="8 9">CGMCC 1.7056</strain>
    </source>
</reference>
<dbReference type="InterPro" id="IPR017871">
    <property type="entry name" value="ABC_transporter-like_CS"/>
</dbReference>
<evidence type="ECO:0000256" key="1">
    <source>
        <dbReference type="ARBA" id="ARBA00004202"/>
    </source>
</evidence>
<feature type="domain" description="ABC transporter" evidence="7">
    <location>
        <begin position="7"/>
        <end position="241"/>
    </location>
</feature>
<dbReference type="EMBL" id="FOLB01000007">
    <property type="protein sequence ID" value="SFC52690.1"/>
    <property type="molecule type" value="Genomic_DNA"/>
</dbReference>
<name>A0A1I1K546_9ACTN</name>
<sequence>MIMARGLRKSFVRRARRGEASEFEAVRGIDVDVRRGEAFGFLGPNGAGKSSTMRMICCVSPVSAGELRIFGLDPATHGPQIRARIGVCPQEDTLDTELNVWENLFVYGRYFGLPRDVVKGRIEELLDFVQLSDKARAKVEDLSGGMKRRLTIARSLINRPEILILDEPTTGLDPQARHVIWDRLFRLKQQGVTLVLTTHYMDEAEQLADRLVVMDKGVIVAEGSPRELIEQYSTREVAEIRFGPGENEPTAPKVEDLADRVEVLPDRLLLYADDGERTLQDVLARGLRPETTLVRRATLEDVFLRLTGRTLVD</sequence>
<evidence type="ECO:0000313" key="9">
    <source>
        <dbReference type="Proteomes" id="UP000198832"/>
    </source>
</evidence>
<evidence type="ECO:0000256" key="3">
    <source>
        <dbReference type="ARBA" id="ARBA00022448"/>
    </source>
</evidence>
<dbReference type="SMART" id="SM00382">
    <property type="entry name" value="AAA"/>
    <property type="match status" value="1"/>
</dbReference>
<dbReference type="SUPFAM" id="SSF52540">
    <property type="entry name" value="P-loop containing nucleoside triphosphate hydrolases"/>
    <property type="match status" value="1"/>
</dbReference>
<dbReference type="GO" id="GO:0016887">
    <property type="term" value="F:ATP hydrolysis activity"/>
    <property type="evidence" value="ECO:0007669"/>
    <property type="project" value="InterPro"/>
</dbReference>
<dbReference type="InterPro" id="IPR050763">
    <property type="entry name" value="ABC_transporter_ATP-binding"/>
</dbReference>
<dbReference type="Pfam" id="PF00005">
    <property type="entry name" value="ABC_tran"/>
    <property type="match status" value="1"/>
</dbReference>
<dbReference type="PROSITE" id="PS00211">
    <property type="entry name" value="ABC_TRANSPORTER_1"/>
    <property type="match status" value="1"/>
</dbReference>
<dbReference type="PANTHER" id="PTHR42711">
    <property type="entry name" value="ABC TRANSPORTER ATP-BINDING PROTEIN"/>
    <property type="match status" value="1"/>
</dbReference>
<evidence type="ECO:0000256" key="5">
    <source>
        <dbReference type="ARBA" id="ARBA00022840"/>
    </source>
</evidence>
<comment type="similarity">
    <text evidence="2">Belongs to the ABC transporter superfamily.</text>
</comment>
<dbReference type="PANTHER" id="PTHR42711:SF5">
    <property type="entry name" value="ABC TRANSPORTER ATP-BINDING PROTEIN NATA"/>
    <property type="match status" value="1"/>
</dbReference>